<evidence type="ECO:0008006" key="5">
    <source>
        <dbReference type="Google" id="ProtNLM"/>
    </source>
</evidence>
<dbReference type="OrthoDB" id="10566851at2759"/>
<name>L1IT59_GUITC</name>
<reference evidence="2 4" key="1">
    <citation type="journal article" date="2012" name="Nature">
        <title>Algal genomes reveal evolutionary mosaicism and the fate of nucleomorphs.</title>
        <authorList>
            <consortium name="DOE Joint Genome Institute"/>
            <person name="Curtis B.A."/>
            <person name="Tanifuji G."/>
            <person name="Burki F."/>
            <person name="Gruber A."/>
            <person name="Irimia M."/>
            <person name="Maruyama S."/>
            <person name="Arias M.C."/>
            <person name="Ball S.G."/>
            <person name="Gile G.H."/>
            <person name="Hirakawa Y."/>
            <person name="Hopkins J.F."/>
            <person name="Kuo A."/>
            <person name="Rensing S.A."/>
            <person name="Schmutz J."/>
            <person name="Symeonidi A."/>
            <person name="Elias M."/>
            <person name="Eveleigh R.J."/>
            <person name="Herman E.K."/>
            <person name="Klute M.J."/>
            <person name="Nakayama T."/>
            <person name="Obornik M."/>
            <person name="Reyes-Prieto A."/>
            <person name="Armbrust E.V."/>
            <person name="Aves S.J."/>
            <person name="Beiko R.G."/>
            <person name="Coutinho P."/>
            <person name="Dacks J.B."/>
            <person name="Durnford D.G."/>
            <person name="Fast N.M."/>
            <person name="Green B.R."/>
            <person name="Grisdale C.J."/>
            <person name="Hempel F."/>
            <person name="Henrissat B."/>
            <person name="Hoppner M.P."/>
            <person name="Ishida K."/>
            <person name="Kim E."/>
            <person name="Koreny L."/>
            <person name="Kroth P.G."/>
            <person name="Liu Y."/>
            <person name="Malik S.B."/>
            <person name="Maier U.G."/>
            <person name="McRose D."/>
            <person name="Mock T."/>
            <person name="Neilson J.A."/>
            <person name="Onodera N.T."/>
            <person name="Poole A.M."/>
            <person name="Pritham E.J."/>
            <person name="Richards T.A."/>
            <person name="Rocap G."/>
            <person name="Roy S.W."/>
            <person name="Sarai C."/>
            <person name="Schaack S."/>
            <person name="Shirato S."/>
            <person name="Slamovits C.H."/>
            <person name="Spencer D.F."/>
            <person name="Suzuki S."/>
            <person name="Worden A.Z."/>
            <person name="Zauner S."/>
            <person name="Barry K."/>
            <person name="Bell C."/>
            <person name="Bharti A.K."/>
            <person name="Crow J.A."/>
            <person name="Grimwood J."/>
            <person name="Kramer R."/>
            <person name="Lindquist E."/>
            <person name="Lucas S."/>
            <person name="Salamov A."/>
            <person name="McFadden G.I."/>
            <person name="Lane C.E."/>
            <person name="Keeling P.J."/>
            <person name="Gray M.W."/>
            <person name="Grigoriev I.V."/>
            <person name="Archibald J.M."/>
        </authorList>
    </citation>
    <scope>NUCLEOTIDE SEQUENCE</scope>
    <source>
        <strain evidence="2 4">CCMP2712</strain>
    </source>
</reference>
<dbReference type="InterPro" id="IPR013320">
    <property type="entry name" value="ConA-like_dom_sf"/>
</dbReference>
<feature type="region of interest" description="Disordered" evidence="1">
    <location>
        <begin position="364"/>
        <end position="383"/>
    </location>
</feature>
<protein>
    <recommendedName>
        <fullName evidence="5">B30.2/SPRY domain-containing protein</fullName>
    </recommendedName>
</protein>
<proteinExistence type="predicted"/>
<evidence type="ECO:0000313" key="2">
    <source>
        <dbReference type="EMBL" id="EKX39451.1"/>
    </source>
</evidence>
<gene>
    <name evidence="2" type="ORF">GUITHDRAFT_164933</name>
</gene>
<keyword evidence="4" id="KW-1185">Reference proteome</keyword>
<dbReference type="AlphaFoldDB" id="L1IT59"/>
<dbReference type="KEGG" id="gtt:GUITHDRAFT_164933"/>
<dbReference type="EMBL" id="JH993039">
    <property type="protein sequence ID" value="EKX39451.1"/>
    <property type="molecule type" value="Genomic_DNA"/>
</dbReference>
<sequence>MVVRTESSGKDNCECWWKSGGQALKISGSSVSKTRDAPDFCVALGAMEFASGTHEFDFGISRGSDSVVHVGVASPDLELDQTFCRKEARDRVWYFFGCGYVNAMRNGWDDIVSKEADGTKLPKLHTSDKVRLHLNMDEGELRFSLFRPEEGGWSQLPGKLSGIKGPVVAACCLQDRAVVTLSEGAKVTERLITVDSLRRMKVDRYQHVTSRLNLDFNSGKGGGEEVPPKSSKRSAASASMRPMSLSTTTIPIMDPVYIMPVPVQRGGYARASVSKLQENLQRRLTSDIMIGPSFSYYGGGGGTGGAVKTGDPRGTVKAVEFGESGWLSPERTRQQGGSQPLGGEDALRSPGGRGLLMTTGLRCQTSEKKRRSWEGSEATAAMEERMQGKVQIAESILLHLRTRDQAENHQQHQQHQGWREANNLPRDPPWQPKITVKTSRDRIRILSQQAAAQQRTIADSFRPGRTLSQTSVDSQLARSLRKRNGSIYREMKTLRFGKEEQKGEEERMLSVSLNDLRKENYKE</sequence>
<feature type="region of interest" description="Disordered" evidence="1">
    <location>
        <begin position="216"/>
        <end position="242"/>
    </location>
</feature>
<dbReference type="PaxDb" id="55529-EKX39451"/>
<dbReference type="RefSeq" id="XP_005826431.1">
    <property type="nucleotide sequence ID" value="XM_005826374.1"/>
</dbReference>
<feature type="region of interest" description="Disordered" evidence="1">
    <location>
        <begin position="404"/>
        <end position="433"/>
    </location>
</feature>
<reference evidence="3" key="3">
    <citation type="submission" date="2016-03" db="UniProtKB">
        <authorList>
            <consortium name="EnsemblProtists"/>
        </authorList>
    </citation>
    <scope>IDENTIFICATION</scope>
</reference>
<dbReference type="Gene3D" id="2.60.120.920">
    <property type="match status" value="1"/>
</dbReference>
<dbReference type="EnsemblProtists" id="EKX39451">
    <property type="protein sequence ID" value="EKX39451"/>
    <property type="gene ID" value="GUITHDRAFT_164933"/>
</dbReference>
<organism evidence="2">
    <name type="scientific">Guillardia theta (strain CCMP2712)</name>
    <name type="common">Cryptophyte</name>
    <dbReference type="NCBI Taxonomy" id="905079"/>
    <lineage>
        <taxon>Eukaryota</taxon>
        <taxon>Cryptophyceae</taxon>
        <taxon>Pyrenomonadales</taxon>
        <taxon>Geminigeraceae</taxon>
        <taxon>Guillardia</taxon>
    </lineage>
</organism>
<evidence type="ECO:0000313" key="4">
    <source>
        <dbReference type="Proteomes" id="UP000011087"/>
    </source>
</evidence>
<evidence type="ECO:0000256" key="1">
    <source>
        <dbReference type="SAM" id="MobiDB-lite"/>
    </source>
</evidence>
<dbReference type="GeneID" id="17296260"/>
<dbReference type="Proteomes" id="UP000011087">
    <property type="component" value="Unassembled WGS sequence"/>
</dbReference>
<feature type="compositionally biased region" description="Low complexity" evidence="1">
    <location>
        <begin position="233"/>
        <end position="242"/>
    </location>
</feature>
<dbReference type="HOGENOM" id="CLU_521400_0_0_1"/>
<reference evidence="4" key="2">
    <citation type="submission" date="2012-11" db="EMBL/GenBank/DDBJ databases">
        <authorList>
            <person name="Kuo A."/>
            <person name="Curtis B.A."/>
            <person name="Tanifuji G."/>
            <person name="Burki F."/>
            <person name="Gruber A."/>
            <person name="Irimia M."/>
            <person name="Maruyama S."/>
            <person name="Arias M.C."/>
            <person name="Ball S.G."/>
            <person name="Gile G.H."/>
            <person name="Hirakawa Y."/>
            <person name="Hopkins J.F."/>
            <person name="Rensing S.A."/>
            <person name="Schmutz J."/>
            <person name="Symeonidi A."/>
            <person name="Elias M."/>
            <person name="Eveleigh R.J."/>
            <person name="Herman E.K."/>
            <person name="Klute M.J."/>
            <person name="Nakayama T."/>
            <person name="Obornik M."/>
            <person name="Reyes-Prieto A."/>
            <person name="Armbrust E.V."/>
            <person name="Aves S.J."/>
            <person name="Beiko R.G."/>
            <person name="Coutinho P."/>
            <person name="Dacks J.B."/>
            <person name="Durnford D.G."/>
            <person name="Fast N.M."/>
            <person name="Green B.R."/>
            <person name="Grisdale C."/>
            <person name="Hempe F."/>
            <person name="Henrissat B."/>
            <person name="Hoppner M.P."/>
            <person name="Ishida K.-I."/>
            <person name="Kim E."/>
            <person name="Koreny L."/>
            <person name="Kroth P.G."/>
            <person name="Liu Y."/>
            <person name="Malik S.-B."/>
            <person name="Maier U.G."/>
            <person name="McRose D."/>
            <person name="Mock T."/>
            <person name="Neilson J.A."/>
            <person name="Onodera N.T."/>
            <person name="Poole A.M."/>
            <person name="Pritham E.J."/>
            <person name="Richards T.A."/>
            <person name="Rocap G."/>
            <person name="Roy S.W."/>
            <person name="Sarai C."/>
            <person name="Schaack S."/>
            <person name="Shirato S."/>
            <person name="Slamovits C.H."/>
            <person name="Spencer D.F."/>
            <person name="Suzuki S."/>
            <person name="Worden A.Z."/>
            <person name="Zauner S."/>
            <person name="Barry K."/>
            <person name="Bell C."/>
            <person name="Bharti A.K."/>
            <person name="Crow J.A."/>
            <person name="Grimwood J."/>
            <person name="Kramer R."/>
            <person name="Lindquist E."/>
            <person name="Lucas S."/>
            <person name="Salamov A."/>
            <person name="McFadden G.I."/>
            <person name="Lane C.E."/>
            <person name="Keeling P.J."/>
            <person name="Gray M.W."/>
            <person name="Grigoriev I.V."/>
            <person name="Archibald J.M."/>
        </authorList>
    </citation>
    <scope>NUCLEOTIDE SEQUENCE</scope>
    <source>
        <strain evidence="4">CCMP2712</strain>
    </source>
</reference>
<feature type="non-terminal residue" evidence="2">
    <location>
        <position position="523"/>
    </location>
</feature>
<accession>L1IT59</accession>
<dbReference type="InterPro" id="IPR043136">
    <property type="entry name" value="B30.2/SPRY_sf"/>
</dbReference>
<dbReference type="SUPFAM" id="SSF49899">
    <property type="entry name" value="Concanavalin A-like lectins/glucanases"/>
    <property type="match status" value="1"/>
</dbReference>
<feature type="region of interest" description="Disordered" evidence="1">
    <location>
        <begin position="326"/>
        <end position="357"/>
    </location>
</feature>
<evidence type="ECO:0000313" key="3">
    <source>
        <dbReference type="EnsemblProtists" id="EKX39451"/>
    </source>
</evidence>